<evidence type="ECO:0000313" key="3">
    <source>
        <dbReference type="Proteomes" id="UP000008177"/>
    </source>
</evidence>
<dbReference type="AlphaFoldDB" id="G2XRX3"/>
<dbReference type="Pfam" id="PF13091">
    <property type="entry name" value="PLDc_2"/>
    <property type="match status" value="1"/>
</dbReference>
<dbReference type="STRING" id="999810.G2XRX3"/>
<dbReference type="InParanoid" id="G2XRX3"/>
<organism evidence="2 3">
    <name type="scientific">Botryotinia fuckeliana (strain T4)</name>
    <name type="common">Noble rot fungus</name>
    <name type="synonym">Botrytis cinerea</name>
    <dbReference type="NCBI Taxonomy" id="999810"/>
    <lineage>
        <taxon>Eukaryota</taxon>
        <taxon>Fungi</taxon>
        <taxon>Dikarya</taxon>
        <taxon>Ascomycota</taxon>
        <taxon>Pezizomycotina</taxon>
        <taxon>Leotiomycetes</taxon>
        <taxon>Helotiales</taxon>
        <taxon>Sclerotiniaceae</taxon>
        <taxon>Botrytis</taxon>
    </lineage>
</organism>
<dbReference type="InterPro" id="IPR025202">
    <property type="entry name" value="PLD-like_dom"/>
</dbReference>
<dbReference type="InterPro" id="IPR001736">
    <property type="entry name" value="PLipase_D/transphosphatidylase"/>
</dbReference>
<dbReference type="SMART" id="SM00155">
    <property type="entry name" value="PLDc"/>
    <property type="match status" value="1"/>
</dbReference>
<dbReference type="Gene3D" id="3.30.870.10">
    <property type="entry name" value="Endonuclease Chain A"/>
    <property type="match status" value="1"/>
</dbReference>
<dbReference type="PANTHER" id="PTHR21248">
    <property type="entry name" value="CARDIOLIPIN SYNTHASE"/>
    <property type="match status" value="1"/>
</dbReference>
<dbReference type="SUPFAM" id="SSF56024">
    <property type="entry name" value="Phospholipase D/nuclease"/>
    <property type="match status" value="1"/>
</dbReference>
<dbReference type="CDD" id="cd00138">
    <property type="entry name" value="PLDc_SF"/>
    <property type="match status" value="1"/>
</dbReference>
<proteinExistence type="predicted"/>
<dbReference type="EMBL" id="FQ790259">
    <property type="protein sequence ID" value="CCD33719.1"/>
    <property type="molecule type" value="Genomic_DNA"/>
</dbReference>
<dbReference type="OrthoDB" id="2958217at2759"/>
<accession>G2XRX3</accession>
<evidence type="ECO:0000259" key="1">
    <source>
        <dbReference type="PROSITE" id="PS50035"/>
    </source>
</evidence>
<reference evidence="3" key="1">
    <citation type="journal article" date="2011" name="PLoS Genet.">
        <title>Genomic analysis of the necrotrophic fungal pathogens Sclerotinia sclerotiorum and Botrytis cinerea.</title>
        <authorList>
            <person name="Amselem J."/>
            <person name="Cuomo C.A."/>
            <person name="van Kan J.A."/>
            <person name="Viaud M."/>
            <person name="Benito E.P."/>
            <person name="Couloux A."/>
            <person name="Coutinho P.M."/>
            <person name="de Vries R.P."/>
            <person name="Dyer P.S."/>
            <person name="Fillinger S."/>
            <person name="Fournier E."/>
            <person name="Gout L."/>
            <person name="Hahn M."/>
            <person name="Kohn L."/>
            <person name="Lapalu N."/>
            <person name="Plummer K.M."/>
            <person name="Pradier J.M."/>
            <person name="Quevillon E."/>
            <person name="Sharon A."/>
            <person name="Simon A."/>
            <person name="ten Have A."/>
            <person name="Tudzynski B."/>
            <person name="Tudzynski P."/>
            <person name="Wincker P."/>
            <person name="Andrew M."/>
            <person name="Anthouard V."/>
            <person name="Beever R.E."/>
            <person name="Beffa R."/>
            <person name="Benoit I."/>
            <person name="Bouzid O."/>
            <person name="Brault B."/>
            <person name="Chen Z."/>
            <person name="Choquer M."/>
            <person name="Collemare J."/>
            <person name="Cotton P."/>
            <person name="Danchin E.G."/>
            <person name="Da Silva C."/>
            <person name="Gautier A."/>
            <person name="Giraud C."/>
            <person name="Giraud T."/>
            <person name="Gonzalez C."/>
            <person name="Grossetete S."/>
            <person name="Guldener U."/>
            <person name="Henrissat B."/>
            <person name="Howlett B.J."/>
            <person name="Kodira C."/>
            <person name="Kretschmer M."/>
            <person name="Lappartient A."/>
            <person name="Leroch M."/>
            <person name="Levis C."/>
            <person name="Mauceli E."/>
            <person name="Neuveglise C."/>
            <person name="Oeser B."/>
            <person name="Pearson M."/>
            <person name="Poulain J."/>
            <person name="Poussereau N."/>
            <person name="Quesneville H."/>
            <person name="Rascle C."/>
            <person name="Schumacher J."/>
            <person name="Segurens B."/>
            <person name="Sexton A."/>
            <person name="Silva E."/>
            <person name="Sirven C."/>
            <person name="Soanes D.M."/>
            <person name="Talbot N.J."/>
            <person name="Templeton M."/>
            <person name="Yandava C."/>
            <person name="Yarden O."/>
            <person name="Zeng Q."/>
            <person name="Rollins J.A."/>
            <person name="Lebrun M.H."/>
            <person name="Dickman M."/>
        </authorList>
    </citation>
    <scope>NUCLEOTIDE SEQUENCE [LARGE SCALE GENOMIC DNA]</scope>
    <source>
        <strain evidence="3">T4</strain>
    </source>
</reference>
<name>G2XRX3_BOTF4</name>
<dbReference type="PROSITE" id="PS50035">
    <property type="entry name" value="PLD"/>
    <property type="match status" value="1"/>
</dbReference>
<sequence length="265" mass="29648">MTIPEILWTSAQPVERSPSIHGDLWNPDPSLLSIIDLSELPQNTETLLLPHTHSAYNPFSVIFRPNAKTPLTPLNTFLLSQISTARTSITFYTPNITYTPLINSLFEALDKGVDVRIVVSSKLMILEQLVTAGTITEWEVWKMKRRYRKLVSRSSRRVDDIEAGNSRIGALEIVYFNPALVRASECNSRNTTTDGTLARGFENIGKESKPVKLHLKMTIIDNEITILGSGNMDRASWMTSQELGVAIFSREVSNKLVEVARAVYG</sequence>
<dbReference type="Proteomes" id="UP000008177">
    <property type="component" value="Unplaced contigs"/>
</dbReference>
<dbReference type="HOGENOM" id="CLU_1049699_0_0_1"/>
<dbReference type="PANTHER" id="PTHR21248:SF11">
    <property type="entry name" value="PLD PHOSPHODIESTERASE DOMAIN-CONTAINING PROTEIN"/>
    <property type="match status" value="1"/>
</dbReference>
<evidence type="ECO:0000313" key="2">
    <source>
        <dbReference type="EMBL" id="CCD33719.1"/>
    </source>
</evidence>
<protein>
    <recommendedName>
        <fullName evidence="1">PLD phosphodiesterase domain-containing protein</fullName>
    </recommendedName>
</protein>
<dbReference type="GO" id="GO:0032049">
    <property type="term" value="P:cardiolipin biosynthetic process"/>
    <property type="evidence" value="ECO:0007669"/>
    <property type="project" value="UniProtKB-ARBA"/>
</dbReference>
<gene>
    <name evidence="2" type="ORF">BofuT4_P065310.1</name>
</gene>
<dbReference type="GO" id="GO:0030572">
    <property type="term" value="F:phosphatidyltransferase activity"/>
    <property type="evidence" value="ECO:0007669"/>
    <property type="project" value="UniProtKB-ARBA"/>
</dbReference>
<feature type="domain" description="PLD phosphodiesterase" evidence="1">
    <location>
        <begin position="209"/>
        <end position="236"/>
    </location>
</feature>